<gene>
    <name evidence="1" type="ORF">LCGC14_2449820</name>
</gene>
<reference evidence="1" key="1">
    <citation type="journal article" date="2015" name="Nature">
        <title>Complex archaea that bridge the gap between prokaryotes and eukaryotes.</title>
        <authorList>
            <person name="Spang A."/>
            <person name="Saw J.H."/>
            <person name="Jorgensen S.L."/>
            <person name="Zaremba-Niedzwiedzka K."/>
            <person name="Martijn J."/>
            <person name="Lind A.E."/>
            <person name="van Eijk R."/>
            <person name="Schleper C."/>
            <person name="Guy L."/>
            <person name="Ettema T.J."/>
        </authorList>
    </citation>
    <scope>NUCLEOTIDE SEQUENCE</scope>
</reference>
<name>A0A0F9BGT8_9ZZZZ</name>
<organism evidence="1">
    <name type="scientific">marine sediment metagenome</name>
    <dbReference type="NCBI Taxonomy" id="412755"/>
    <lineage>
        <taxon>unclassified sequences</taxon>
        <taxon>metagenomes</taxon>
        <taxon>ecological metagenomes</taxon>
    </lineage>
</organism>
<proteinExistence type="predicted"/>
<dbReference type="AlphaFoldDB" id="A0A0F9BGT8"/>
<evidence type="ECO:0000313" key="1">
    <source>
        <dbReference type="EMBL" id="KKL21000.1"/>
    </source>
</evidence>
<comment type="caution">
    <text evidence="1">The sequence shown here is derived from an EMBL/GenBank/DDBJ whole genome shotgun (WGS) entry which is preliminary data.</text>
</comment>
<dbReference type="EMBL" id="LAZR01037889">
    <property type="protein sequence ID" value="KKL21000.1"/>
    <property type="molecule type" value="Genomic_DNA"/>
</dbReference>
<sequence length="60" mass="6404">MTTDEALQILDQVGALSPVNRQAHIAFQEAVATLRVALTAKNEEVQAEPPLHDGAVPEKA</sequence>
<protein>
    <submittedName>
        <fullName evidence="1">Uncharacterized protein</fullName>
    </submittedName>
</protein>
<accession>A0A0F9BGT8</accession>